<dbReference type="AlphaFoldDB" id="A0A7X2IUY4"/>
<comment type="caution">
    <text evidence="2">The sequence shown here is derived from an EMBL/GenBank/DDBJ whole genome shotgun (WGS) entry which is preliminary data.</text>
</comment>
<sequence length="114" mass="13058">MELRCVADVAGPWMEPDFESSLITRCRQNWSTPIFEVSNYALATFIRQQFAWELTLPEARRRIAAGYLDNTELYDDELFVAVTEALLISFSRNSPNNLIQRTPEGAADRQRSAL</sequence>
<evidence type="ECO:0000313" key="2">
    <source>
        <dbReference type="EMBL" id="MRV76267.1"/>
    </source>
</evidence>
<dbReference type="Proteomes" id="UP000446768">
    <property type="component" value="Unassembled WGS sequence"/>
</dbReference>
<evidence type="ECO:0000313" key="3">
    <source>
        <dbReference type="Proteomes" id="UP000446768"/>
    </source>
</evidence>
<feature type="region of interest" description="Disordered" evidence="1">
    <location>
        <begin position="95"/>
        <end position="114"/>
    </location>
</feature>
<keyword evidence="3" id="KW-1185">Reference proteome</keyword>
<protein>
    <submittedName>
        <fullName evidence="2">Uncharacterized protein</fullName>
    </submittedName>
</protein>
<accession>A0A7X2IUY4</accession>
<organism evidence="2 3">
    <name type="scientific">Pseudoduganella rivuli</name>
    <dbReference type="NCBI Taxonomy" id="2666085"/>
    <lineage>
        <taxon>Bacteria</taxon>
        <taxon>Pseudomonadati</taxon>
        <taxon>Pseudomonadota</taxon>
        <taxon>Betaproteobacteria</taxon>
        <taxon>Burkholderiales</taxon>
        <taxon>Oxalobacteraceae</taxon>
        <taxon>Telluria group</taxon>
        <taxon>Pseudoduganella</taxon>
    </lineage>
</organism>
<reference evidence="2 3" key="1">
    <citation type="submission" date="2019-11" db="EMBL/GenBank/DDBJ databases">
        <title>Novel species isolated from a subtropical stream in China.</title>
        <authorList>
            <person name="Lu H."/>
        </authorList>
    </citation>
    <scope>NUCLEOTIDE SEQUENCE [LARGE SCALE GENOMIC DNA]</scope>
    <source>
        <strain evidence="2 3">FT92W</strain>
    </source>
</reference>
<proteinExistence type="predicted"/>
<gene>
    <name evidence="2" type="ORF">GJ700_31615</name>
</gene>
<name>A0A7X2IUY4_9BURK</name>
<dbReference type="RefSeq" id="WP_154381594.1">
    <property type="nucleotide sequence ID" value="NZ_WKJJ01000029.1"/>
</dbReference>
<evidence type="ECO:0000256" key="1">
    <source>
        <dbReference type="SAM" id="MobiDB-lite"/>
    </source>
</evidence>
<dbReference type="EMBL" id="WKJJ01000029">
    <property type="protein sequence ID" value="MRV76267.1"/>
    <property type="molecule type" value="Genomic_DNA"/>
</dbReference>